<dbReference type="Proteomes" id="UP000598271">
    <property type="component" value="Unassembled WGS sequence"/>
</dbReference>
<accession>A0A8J3D9R0</accession>
<dbReference type="EMBL" id="BMXF01000004">
    <property type="protein sequence ID" value="GHB80229.1"/>
    <property type="molecule type" value="Genomic_DNA"/>
</dbReference>
<protein>
    <submittedName>
        <fullName evidence="1">Uncharacterized protein</fullName>
    </submittedName>
</protein>
<gene>
    <name evidence="1" type="ORF">GCM10007390_38070</name>
</gene>
<organism evidence="1 2">
    <name type="scientific">Persicitalea jodogahamensis</name>
    <dbReference type="NCBI Taxonomy" id="402147"/>
    <lineage>
        <taxon>Bacteria</taxon>
        <taxon>Pseudomonadati</taxon>
        <taxon>Bacteroidota</taxon>
        <taxon>Cytophagia</taxon>
        <taxon>Cytophagales</taxon>
        <taxon>Spirosomataceae</taxon>
        <taxon>Persicitalea</taxon>
    </lineage>
</organism>
<name>A0A8J3D9R0_9BACT</name>
<evidence type="ECO:0000313" key="2">
    <source>
        <dbReference type="Proteomes" id="UP000598271"/>
    </source>
</evidence>
<keyword evidence="2" id="KW-1185">Reference proteome</keyword>
<comment type="caution">
    <text evidence="1">The sequence shown here is derived from an EMBL/GenBank/DDBJ whole genome shotgun (WGS) entry which is preliminary data.</text>
</comment>
<dbReference type="AlphaFoldDB" id="A0A8J3D9R0"/>
<proteinExistence type="predicted"/>
<reference evidence="1 2" key="1">
    <citation type="journal article" date="2014" name="Int. J. Syst. Evol. Microbiol.">
        <title>Complete genome sequence of Corynebacterium casei LMG S-19264T (=DSM 44701T), isolated from a smear-ripened cheese.</title>
        <authorList>
            <consortium name="US DOE Joint Genome Institute (JGI-PGF)"/>
            <person name="Walter F."/>
            <person name="Albersmeier A."/>
            <person name="Kalinowski J."/>
            <person name="Ruckert C."/>
        </authorList>
    </citation>
    <scope>NUCLEOTIDE SEQUENCE [LARGE SCALE GENOMIC DNA]</scope>
    <source>
        <strain evidence="1 2">KCTC 12866</strain>
    </source>
</reference>
<evidence type="ECO:0000313" key="1">
    <source>
        <dbReference type="EMBL" id="GHB80229.1"/>
    </source>
</evidence>
<dbReference type="RefSeq" id="WP_229581166.1">
    <property type="nucleotide sequence ID" value="NZ_BMXF01000004.1"/>
</dbReference>
<sequence>MMNNEIKDSGSTLERFGQNKIIPDLLKEEILLSLSYYPELLATPIEFRILDPSIKKSVMLAQPAIGTLLNTRAKRGYVIKISRYFKDETHALPIEKIPREVLIGWIGHELGHVMDYLDRSIWEMAKFGLGYLFSRRYLMQAERTADLFAISHGLGDKIVATKNFILDHAHLPNRYKEKIRRLYVSPEETLMLIDEYKAKL</sequence>